<evidence type="ECO:0000256" key="3">
    <source>
        <dbReference type="ARBA" id="ARBA00022692"/>
    </source>
</evidence>
<feature type="transmembrane region" description="Helical" evidence="7">
    <location>
        <begin position="484"/>
        <end position="506"/>
    </location>
</feature>
<feature type="transmembrane region" description="Helical" evidence="7">
    <location>
        <begin position="272"/>
        <end position="295"/>
    </location>
</feature>
<sequence length="553" mass="58257">MRLAFDRGPNTDVHSRADPPCEGPPGFVWANRIGCLGHAERAGCHAQRSPSGRHTRNKARKQGVPLGGQPVTKRSFGRGERAGVGKKSRVSLRKSSPTQFHSMRRSTFRAPSLFAYRNRGTRMTSTLVPRRGLLERLGLTAPIAIGLAAVTVFLIGDGIESVWLANYLHTTEGFTVAEASAVITAYGIVVAIASFFSGALPEAWGVRRVMTIGLVAFLFFAALFILVALPSQNLGLVIGIYALRGIGYPFFAYGFLTWVLNASAPEKQSPVAGWFWFAFSSGMQIIGPALASVLLPGVGAISTLWVGFALAAIGGIAGIAFLGRTAAKSESTRGNATAALARGLSILWRRPKVSLLLIVKVVNLAGPLAVAVFYVPYLVSEIHLPEALAINVFTVYGISAVIGNVVWGNLGNRIGWHRSTQWIATPLCALGIFAYYYIPQLVGPNFALIALASVIMGAGASAYVPMNPLAIAHGHGETGAIMSVLNLGAGLAAVVGPGLVAALVAVTGYQGIAWGLIALYGLAFVVTIFLKLPNEAELRSAQASQPAAVPVGH</sequence>
<evidence type="ECO:0000256" key="5">
    <source>
        <dbReference type="ARBA" id="ARBA00023136"/>
    </source>
</evidence>
<dbReference type="PANTHER" id="PTHR43124">
    <property type="entry name" value="PURINE EFFLUX PUMP PBUE"/>
    <property type="match status" value="1"/>
</dbReference>
<gene>
    <name evidence="9" type="ORF">D9V34_16775</name>
</gene>
<accession>A0A3L7AFS7</accession>
<feature type="transmembrane region" description="Helical" evidence="7">
    <location>
        <begin position="419"/>
        <end position="438"/>
    </location>
</feature>
<comment type="subcellular location">
    <subcellularLocation>
        <location evidence="1">Cell membrane</location>
        <topology evidence="1">Multi-pass membrane protein</topology>
    </subcellularLocation>
</comment>
<dbReference type="InterPro" id="IPR036259">
    <property type="entry name" value="MFS_trans_sf"/>
</dbReference>
<evidence type="ECO:0000256" key="1">
    <source>
        <dbReference type="ARBA" id="ARBA00004651"/>
    </source>
</evidence>
<keyword evidence="2" id="KW-1003">Cell membrane</keyword>
<dbReference type="PANTHER" id="PTHR43124:SF3">
    <property type="entry name" value="CHLORAMPHENICOL EFFLUX PUMP RV0191"/>
    <property type="match status" value="1"/>
</dbReference>
<evidence type="ECO:0000256" key="4">
    <source>
        <dbReference type="ARBA" id="ARBA00022989"/>
    </source>
</evidence>
<feature type="transmembrane region" description="Helical" evidence="7">
    <location>
        <begin position="355"/>
        <end position="375"/>
    </location>
</feature>
<comment type="caution">
    <text evidence="9">The sequence shown here is derived from an EMBL/GenBank/DDBJ whole genome shotgun (WGS) entry which is preliminary data.</text>
</comment>
<dbReference type="Pfam" id="PF07690">
    <property type="entry name" value="MFS_1"/>
    <property type="match status" value="2"/>
</dbReference>
<feature type="transmembrane region" description="Helical" evidence="7">
    <location>
        <begin position="137"/>
        <end position="156"/>
    </location>
</feature>
<reference evidence="9 10" key="1">
    <citation type="submission" date="2018-10" db="EMBL/GenBank/DDBJ databases">
        <authorList>
            <person name="Li J."/>
        </authorList>
    </citation>
    <scope>NUCLEOTIDE SEQUENCE [LARGE SCALE GENOMIC DNA]</scope>
    <source>
        <strain evidence="9 10">JCM 11654</strain>
    </source>
</reference>
<feature type="domain" description="Major facilitator superfamily (MFS) profile" evidence="8">
    <location>
        <begin position="137"/>
        <end position="539"/>
    </location>
</feature>
<dbReference type="GO" id="GO:0005886">
    <property type="term" value="C:plasma membrane"/>
    <property type="evidence" value="ECO:0007669"/>
    <property type="project" value="UniProtKB-SubCell"/>
</dbReference>
<evidence type="ECO:0000259" key="8">
    <source>
        <dbReference type="PROSITE" id="PS50850"/>
    </source>
</evidence>
<feature type="transmembrane region" description="Helical" evidence="7">
    <location>
        <begin position="176"/>
        <end position="197"/>
    </location>
</feature>
<feature type="compositionally biased region" description="Basic residues" evidence="6">
    <location>
        <begin position="51"/>
        <end position="61"/>
    </location>
</feature>
<dbReference type="InterPro" id="IPR020846">
    <property type="entry name" value="MFS_dom"/>
</dbReference>
<dbReference type="InterPro" id="IPR011701">
    <property type="entry name" value="MFS"/>
</dbReference>
<keyword evidence="3 7" id="KW-0812">Transmembrane</keyword>
<dbReference type="EMBL" id="RCUY01000016">
    <property type="protein sequence ID" value="RLP78864.1"/>
    <property type="molecule type" value="Genomic_DNA"/>
</dbReference>
<dbReference type="SUPFAM" id="SSF103473">
    <property type="entry name" value="MFS general substrate transporter"/>
    <property type="match status" value="1"/>
</dbReference>
<dbReference type="InterPro" id="IPR050189">
    <property type="entry name" value="MFS_Efflux_Transporters"/>
</dbReference>
<dbReference type="OrthoDB" id="3522477at2"/>
<proteinExistence type="predicted"/>
<feature type="region of interest" description="Disordered" evidence="6">
    <location>
        <begin position="1"/>
        <end position="22"/>
    </location>
</feature>
<evidence type="ECO:0000256" key="6">
    <source>
        <dbReference type="SAM" id="MobiDB-lite"/>
    </source>
</evidence>
<evidence type="ECO:0000256" key="2">
    <source>
        <dbReference type="ARBA" id="ARBA00022475"/>
    </source>
</evidence>
<feature type="transmembrane region" description="Helical" evidence="7">
    <location>
        <begin position="444"/>
        <end position="464"/>
    </location>
</feature>
<dbReference type="PROSITE" id="PS50850">
    <property type="entry name" value="MFS"/>
    <property type="match status" value="1"/>
</dbReference>
<feature type="transmembrane region" description="Helical" evidence="7">
    <location>
        <begin position="235"/>
        <end position="260"/>
    </location>
</feature>
<keyword evidence="5 7" id="KW-0472">Membrane</keyword>
<protein>
    <submittedName>
        <fullName evidence="9">MFS transporter</fullName>
    </submittedName>
</protein>
<feature type="transmembrane region" description="Helical" evidence="7">
    <location>
        <begin position="387"/>
        <end position="407"/>
    </location>
</feature>
<dbReference type="Proteomes" id="UP000269438">
    <property type="component" value="Unassembled WGS sequence"/>
</dbReference>
<feature type="transmembrane region" description="Helical" evidence="7">
    <location>
        <begin position="209"/>
        <end position="229"/>
    </location>
</feature>
<name>A0A3L7AFS7_9MICO</name>
<dbReference type="Gene3D" id="1.20.1250.20">
    <property type="entry name" value="MFS general substrate transporter like domains"/>
    <property type="match status" value="2"/>
</dbReference>
<evidence type="ECO:0000256" key="7">
    <source>
        <dbReference type="SAM" id="Phobius"/>
    </source>
</evidence>
<evidence type="ECO:0000313" key="9">
    <source>
        <dbReference type="EMBL" id="RLP78864.1"/>
    </source>
</evidence>
<dbReference type="AlphaFoldDB" id="A0A3L7AFS7"/>
<evidence type="ECO:0000313" key="10">
    <source>
        <dbReference type="Proteomes" id="UP000269438"/>
    </source>
</evidence>
<feature type="transmembrane region" description="Helical" evidence="7">
    <location>
        <begin position="301"/>
        <end position="323"/>
    </location>
</feature>
<feature type="region of interest" description="Disordered" evidence="6">
    <location>
        <begin position="45"/>
        <end position="101"/>
    </location>
</feature>
<keyword evidence="10" id="KW-1185">Reference proteome</keyword>
<organism evidence="9 10">
    <name type="scientific">Mycetocola lacteus</name>
    <dbReference type="NCBI Taxonomy" id="76637"/>
    <lineage>
        <taxon>Bacteria</taxon>
        <taxon>Bacillati</taxon>
        <taxon>Actinomycetota</taxon>
        <taxon>Actinomycetes</taxon>
        <taxon>Micrococcales</taxon>
        <taxon>Microbacteriaceae</taxon>
        <taxon>Mycetocola</taxon>
    </lineage>
</organism>
<dbReference type="GO" id="GO:0022857">
    <property type="term" value="F:transmembrane transporter activity"/>
    <property type="evidence" value="ECO:0007669"/>
    <property type="project" value="InterPro"/>
</dbReference>
<keyword evidence="4 7" id="KW-1133">Transmembrane helix</keyword>
<feature type="transmembrane region" description="Helical" evidence="7">
    <location>
        <begin position="512"/>
        <end position="530"/>
    </location>
</feature>